<comment type="subcellular location">
    <subcellularLocation>
        <location evidence="1 8">Cytoplasm</location>
    </subcellularLocation>
</comment>
<protein>
    <recommendedName>
        <fullName evidence="8">tRNA(Ile)-lysidine synthase</fullName>
        <ecNumber evidence="8">6.3.4.19</ecNumber>
    </recommendedName>
    <alternativeName>
        <fullName evidence="8">tRNA(Ile)-2-lysyl-cytidine synthase</fullName>
    </alternativeName>
    <alternativeName>
        <fullName evidence="8">tRNA(Ile)-lysidine synthetase</fullName>
    </alternativeName>
</protein>
<dbReference type="CDD" id="cd01992">
    <property type="entry name" value="TilS_N"/>
    <property type="match status" value="1"/>
</dbReference>
<comment type="function">
    <text evidence="8">Ligates lysine onto the cytidine present at position 34 of the AUA codon-specific tRNA(Ile) that contains the anticodon CAU, in an ATP-dependent manner. Cytidine is converted to lysidine, thus changing the amino acid specificity of the tRNA from methionine to isoleucine.</text>
</comment>
<evidence type="ECO:0000256" key="7">
    <source>
        <dbReference type="ARBA" id="ARBA00048539"/>
    </source>
</evidence>
<evidence type="ECO:0000313" key="12">
    <source>
        <dbReference type="EMBL" id="MCP3427785.1"/>
    </source>
</evidence>
<dbReference type="PANTHER" id="PTHR43033:SF1">
    <property type="entry name" value="TRNA(ILE)-LYSIDINE SYNTHASE-RELATED"/>
    <property type="match status" value="1"/>
</dbReference>
<dbReference type="EMBL" id="JANATA010000002">
    <property type="protein sequence ID" value="MCP3427785.1"/>
    <property type="molecule type" value="Genomic_DNA"/>
</dbReference>
<dbReference type="InterPro" id="IPR011063">
    <property type="entry name" value="TilS/TtcA_N"/>
</dbReference>
<dbReference type="InterPro" id="IPR015262">
    <property type="entry name" value="tRNA_Ile_lys_synt_subst-bd"/>
</dbReference>
<dbReference type="Pfam" id="PF11734">
    <property type="entry name" value="TilS_C"/>
    <property type="match status" value="1"/>
</dbReference>
<dbReference type="Gene3D" id="3.40.50.620">
    <property type="entry name" value="HUPs"/>
    <property type="match status" value="1"/>
</dbReference>
<dbReference type="SUPFAM" id="SSF56037">
    <property type="entry name" value="PheT/TilS domain"/>
    <property type="match status" value="1"/>
</dbReference>
<accession>A0AA41WXB7</accession>
<dbReference type="PANTHER" id="PTHR43033">
    <property type="entry name" value="TRNA(ILE)-LYSIDINE SYNTHASE-RELATED"/>
    <property type="match status" value="1"/>
</dbReference>
<gene>
    <name evidence="8 12" type="primary">tilS</name>
    <name evidence="12" type="ORF">NLF92_02375</name>
</gene>
<comment type="catalytic activity">
    <reaction evidence="7 8">
        <text>cytidine(34) in tRNA(Ile2) + L-lysine + ATP = lysidine(34) in tRNA(Ile2) + AMP + diphosphate + H(+)</text>
        <dbReference type="Rhea" id="RHEA:43744"/>
        <dbReference type="Rhea" id="RHEA-COMP:10625"/>
        <dbReference type="Rhea" id="RHEA-COMP:10670"/>
        <dbReference type="ChEBI" id="CHEBI:15378"/>
        <dbReference type="ChEBI" id="CHEBI:30616"/>
        <dbReference type="ChEBI" id="CHEBI:32551"/>
        <dbReference type="ChEBI" id="CHEBI:33019"/>
        <dbReference type="ChEBI" id="CHEBI:82748"/>
        <dbReference type="ChEBI" id="CHEBI:83665"/>
        <dbReference type="ChEBI" id="CHEBI:456215"/>
        <dbReference type="EC" id="6.3.4.19"/>
    </reaction>
</comment>
<comment type="caution">
    <text evidence="12">The sequence shown here is derived from an EMBL/GenBank/DDBJ whole genome shotgun (WGS) entry which is preliminary data.</text>
</comment>
<comment type="domain">
    <text evidence="8">The N-terminal region contains the highly conserved SGGXDS motif, predicted to be a P-loop motif involved in ATP binding.</text>
</comment>
<reference evidence="12" key="1">
    <citation type="submission" date="2022-07" db="EMBL/GenBank/DDBJ databases">
        <title>Characterization of the Novel Bacterium Alteromonas immobilis LMIT006 and Alteromonas gregis LMIT007.</title>
        <authorList>
            <person name="Lin X."/>
        </authorList>
    </citation>
    <scope>NUCLEOTIDE SEQUENCE</scope>
    <source>
        <strain evidence="12">LMIT007</strain>
    </source>
</reference>
<evidence type="ECO:0000256" key="2">
    <source>
        <dbReference type="ARBA" id="ARBA00022490"/>
    </source>
</evidence>
<dbReference type="Pfam" id="PF01171">
    <property type="entry name" value="ATP_bind_3"/>
    <property type="match status" value="1"/>
</dbReference>
<keyword evidence="13" id="KW-1185">Reference proteome</keyword>
<evidence type="ECO:0000256" key="4">
    <source>
        <dbReference type="ARBA" id="ARBA00022694"/>
    </source>
</evidence>
<evidence type="ECO:0000256" key="6">
    <source>
        <dbReference type="ARBA" id="ARBA00022840"/>
    </source>
</evidence>
<sequence>MATVNLQHNITSKDWAELTSRPVFVALSGGVDSVVLLHTLASHWPSDTTFPLSAIHINHQLQSVADHWADFCAQFCTSLGIQLLTIPVTVDASKNIEEHAREARYQAFLEHLPQHSVIVLGQHADDQFETILLSLKRGAGSVGIAGMPRWREQAHRSFYRPFITVAQADILAYAKSHNLAWVEDPSNTDTYFARNFIRKNIVAPFVAHWPNVTPVIARSVAHLQQDLALLEEVVREKYALCIDENSDLIISQLQRHSESWQVKICQYHLKHTVHLVLSTAQIRSLFQVINAQDDAQGELRVGGYIIRRFADRLWLSSEIQEARLITLTETFVKQLLDAPAKVSKTGAVNSLFTELSELHHLHLGFPESADLEDFSMTCTEVALSALIKPWDAKHSKPIKQWCKLYGIPAWQRKPTVLIAINDVPVGLVIGCRVIPLSVNTGLFIHFDVS</sequence>
<evidence type="ECO:0000259" key="9">
    <source>
        <dbReference type="Pfam" id="PF01171"/>
    </source>
</evidence>
<dbReference type="InterPro" id="IPR012795">
    <property type="entry name" value="tRNA_Ile_lys_synt_N"/>
</dbReference>
<feature type="domain" description="tRNA(Ile)-lysidine/2-thiocytidine synthase N-terminal" evidence="9">
    <location>
        <begin position="23"/>
        <end position="200"/>
    </location>
</feature>
<organism evidence="12 13">
    <name type="scientific">Opacimonas viscosa</name>
    <dbReference type="NCBI Taxonomy" id="2961944"/>
    <lineage>
        <taxon>Bacteria</taxon>
        <taxon>Pseudomonadati</taxon>
        <taxon>Pseudomonadota</taxon>
        <taxon>Gammaproteobacteria</taxon>
        <taxon>Alteromonadales</taxon>
        <taxon>Alteromonadaceae</taxon>
        <taxon>Opacimonas</taxon>
    </lineage>
</organism>
<dbReference type="RefSeq" id="WP_254098483.1">
    <property type="nucleotide sequence ID" value="NZ_JANATA010000002.1"/>
</dbReference>
<dbReference type="GO" id="GO:0005524">
    <property type="term" value="F:ATP binding"/>
    <property type="evidence" value="ECO:0007669"/>
    <property type="project" value="UniProtKB-UniRule"/>
</dbReference>
<dbReference type="EC" id="6.3.4.19" evidence="8"/>
<keyword evidence="3 8" id="KW-0436">Ligase</keyword>
<name>A0AA41WXB7_9ALTE</name>
<dbReference type="AlphaFoldDB" id="A0AA41WXB7"/>
<evidence type="ECO:0000259" key="11">
    <source>
        <dbReference type="Pfam" id="PF11734"/>
    </source>
</evidence>
<evidence type="ECO:0000256" key="5">
    <source>
        <dbReference type="ARBA" id="ARBA00022741"/>
    </source>
</evidence>
<dbReference type="Proteomes" id="UP001165413">
    <property type="component" value="Unassembled WGS sequence"/>
</dbReference>
<feature type="binding site" evidence="8">
    <location>
        <begin position="28"/>
        <end position="33"/>
    </location>
    <ligand>
        <name>ATP</name>
        <dbReference type="ChEBI" id="CHEBI:30616"/>
    </ligand>
</feature>
<feature type="domain" description="tRNA(Ile)-lysidine synthase substrate-binding" evidence="10">
    <location>
        <begin position="250"/>
        <end position="314"/>
    </location>
</feature>
<dbReference type="GO" id="GO:0032267">
    <property type="term" value="F:tRNA(Ile)-lysidine synthase activity"/>
    <property type="evidence" value="ECO:0007669"/>
    <property type="project" value="UniProtKB-EC"/>
</dbReference>
<dbReference type="InterPro" id="IPR012094">
    <property type="entry name" value="tRNA_Ile_lys_synt"/>
</dbReference>
<dbReference type="SUPFAM" id="SSF82829">
    <property type="entry name" value="MesJ substrate recognition domain-like"/>
    <property type="match status" value="1"/>
</dbReference>
<keyword evidence="6 8" id="KW-0067">ATP-binding</keyword>
<evidence type="ECO:0000256" key="3">
    <source>
        <dbReference type="ARBA" id="ARBA00022598"/>
    </source>
</evidence>
<evidence type="ECO:0000256" key="8">
    <source>
        <dbReference type="HAMAP-Rule" id="MF_01161"/>
    </source>
</evidence>
<dbReference type="Pfam" id="PF09179">
    <property type="entry name" value="TilS"/>
    <property type="match status" value="1"/>
</dbReference>
<dbReference type="SUPFAM" id="SSF52402">
    <property type="entry name" value="Adenine nucleotide alpha hydrolases-like"/>
    <property type="match status" value="1"/>
</dbReference>
<keyword evidence="4 8" id="KW-0819">tRNA processing</keyword>
<proteinExistence type="inferred from homology"/>
<evidence type="ECO:0000256" key="1">
    <source>
        <dbReference type="ARBA" id="ARBA00004496"/>
    </source>
</evidence>
<keyword evidence="2 8" id="KW-0963">Cytoplasm</keyword>
<feature type="domain" description="Lysidine-tRNA(Ile) synthetase C-terminal" evidence="11">
    <location>
        <begin position="387"/>
        <end position="424"/>
    </location>
</feature>
<evidence type="ECO:0000313" key="13">
    <source>
        <dbReference type="Proteomes" id="UP001165413"/>
    </source>
</evidence>
<dbReference type="GO" id="GO:0006400">
    <property type="term" value="P:tRNA modification"/>
    <property type="evidence" value="ECO:0007669"/>
    <property type="project" value="UniProtKB-UniRule"/>
</dbReference>
<dbReference type="Gene3D" id="1.20.59.20">
    <property type="match status" value="1"/>
</dbReference>
<dbReference type="InterPro" id="IPR014729">
    <property type="entry name" value="Rossmann-like_a/b/a_fold"/>
</dbReference>
<dbReference type="GO" id="GO:0005737">
    <property type="term" value="C:cytoplasm"/>
    <property type="evidence" value="ECO:0007669"/>
    <property type="project" value="UniProtKB-SubCell"/>
</dbReference>
<dbReference type="NCBIfam" id="TIGR02432">
    <property type="entry name" value="lysidine_TilS_N"/>
    <property type="match status" value="1"/>
</dbReference>
<keyword evidence="5 8" id="KW-0547">Nucleotide-binding</keyword>
<evidence type="ECO:0000259" key="10">
    <source>
        <dbReference type="Pfam" id="PF09179"/>
    </source>
</evidence>
<dbReference type="InterPro" id="IPR012796">
    <property type="entry name" value="Lysidine-tRNA-synth_C"/>
</dbReference>
<dbReference type="HAMAP" id="MF_01161">
    <property type="entry name" value="tRNA_Ile_lys_synt"/>
    <property type="match status" value="1"/>
</dbReference>
<comment type="similarity">
    <text evidence="8">Belongs to the tRNA(Ile)-lysidine synthase family.</text>
</comment>